<protein>
    <submittedName>
        <fullName evidence="1">Uncharacterized protein</fullName>
    </submittedName>
</protein>
<evidence type="ECO:0000313" key="2">
    <source>
        <dbReference type="Proteomes" id="UP000003494"/>
    </source>
</evidence>
<organism evidence="1 2">
    <name type="scientific">Shuttleworthella satelles DSM 14600</name>
    <dbReference type="NCBI Taxonomy" id="626523"/>
    <lineage>
        <taxon>Bacteria</taxon>
        <taxon>Bacillati</taxon>
        <taxon>Bacillota</taxon>
        <taxon>Clostridia</taxon>
        <taxon>Lachnospirales</taxon>
        <taxon>Lachnospiraceae</taxon>
        <taxon>Shuttleworthella</taxon>
    </lineage>
</organism>
<dbReference type="STRING" id="626523.GCWU000342_02003"/>
<evidence type="ECO:0000313" key="1">
    <source>
        <dbReference type="EMBL" id="EEP27309.1"/>
    </source>
</evidence>
<sequence length="44" mass="5155">MFLLSFRYDFLSPVKSLLSKKADVNFESSLDTCRNFYNPLSCKE</sequence>
<dbReference type="Proteomes" id="UP000003494">
    <property type="component" value="Unassembled WGS sequence"/>
</dbReference>
<keyword evidence="2" id="KW-1185">Reference proteome</keyword>
<proteinExistence type="predicted"/>
<reference evidence="1" key="1">
    <citation type="submission" date="2009-04" db="EMBL/GenBank/DDBJ databases">
        <authorList>
            <person name="Weinstock G."/>
            <person name="Sodergren E."/>
            <person name="Clifton S."/>
            <person name="Fulton L."/>
            <person name="Fulton B."/>
            <person name="Courtney L."/>
            <person name="Fronick C."/>
            <person name="Harrison M."/>
            <person name="Strong C."/>
            <person name="Farmer C."/>
            <person name="Delahaunty K."/>
            <person name="Markovic C."/>
            <person name="Hall O."/>
            <person name="Minx P."/>
            <person name="Tomlinson C."/>
            <person name="Mitreva M."/>
            <person name="Nelson J."/>
            <person name="Hou S."/>
            <person name="Wollam A."/>
            <person name="Pepin K.H."/>
            <person name="Johnson M."/>
            <person name="Bhonagiri V."/>
            <person name="Nash W.E."/>
            <person name="Warren W."/>
            <person name="Chinwalla A."/>
            <person name="Mardis E.R."/>
            <person name="Wilson R.K."/>
        </authorList>
    </citation>
    <scope>NUCLEOTIDE SEQUENCE [LARGE SCALE GENOMIC DNA]</scope>
    <source>
        <strain evidence="1">DSM 14600</strain>
    </source>
</reference>
<dbReference type="EMBL" id="ACIP02000007">
    <property type="protein sequence ID" value="EEP27309.1"/>
    <property type="molecule type" value="Genomic_DNA"/>
</dbReference>
<dbReference type="HOGENOM" id="CLU_3222045_0_0_9"/>
<gene>
    <name evidence="1" type="ORF">GCWU000342_02003</name>
</gene>
<name>C4GE57_9FIRM</name>
<dbReference type="AlphaFoldDB" id="C4GE57"/>
<comment type="caution">
    <text evidence="1">The sequence shown here is derived from an EMBL/GenBank/DDBJ whole genome shotgun (WGS) entry which is preliminary data.</text>
</comment>
<accession>C4GE57</accession>